<evidence type="ECO:0000313" key="1">
    <source>
        <dbReference type="EMBL" id="KAF0707702.1"/>
    </source>
</evidence>
<dbReference type="EMBL" id="VUJU01012432">
    <property type="protein sequence ID" value="KAF0707702.1"/>
    <property type="molecule type" value="Genomic_DNA"/>
</dbReference>
<dbReference type="AlphaFoldDB" id="A0A6G0VTZ0"/>
<gene>
    <name evidence="1" type="ORF">FWK35_00028322</name>
</gene>
<dbReference type="OrthoDB" id="6635715at2759"/>
<comment type="caution">
    <text evidence="1">The sequence shown here is derived from an EMBL/GenBank/DDBJ whole genome shotgun (WGS) entry which is preliminary data.</text>
</comment>
<organism evidence="1 2">
    <name type="scientific">Aphis craccivora</name>
    <name type="common">Cowpea aphid</name>
    <dbReference type="NCBI Taxonomy" id="307492"/>
    <lineage>
        <taxon>Eukaryota</taxon>
        <taxon>Metazoa</taxon>
        <taxon>Ecdysozoa</taxon>
        <taxon>Arthropoda</taxon>
        <taxon>Hexapoda</taxon>
        <taxon>Insecta</taxon>
        <taxon>Pterygota</taxon>
        <taxon>Neoptera</taxon>
        <taxon>Paraneoptera</taxon>
        <taxon>Hemiptera</taxon>
        <taxon>Sternorrhyncha</taxon>
        <taxon>Aphidomorpha</taxon>
        <taxon>Aphidoidea</taxon>
        <taxon>Aphididae</taxon>
        <taxon>Aphidini</taxon>
        <taxon>Aphis</taxon>
        <taxon>Aphis</taxon>
    </lineage>
</organism>
<protein>
    <submittedName>
        <fullName evidence="1">Uncharacterized protein</fullName>
    </submittedName>
</protein>
<dbReference type="Proteomes" id="UP000478052">
    <property type="component" value="Unassembled WGS sequence"/>
</dbReference>
<sequence length="210" mass="24585">EIGNWDLLPLSYPAMDIQLMQAQSDGFLVTTDNNYTIDDYLKNHLVMPLYDFISDSPSSKTDTEELKFYTQKIKGNYSIDQLNNLLPSSIKLQNNNNFITLTSTNYFSLDIPLRLRDSEILNNNINKRLLEIIEKSVSSNNEKIIEEKPLFVDYYDPNKPFIKSNPIMYRQVNVRTIQIIKIHIIDQNGNIFRFGEDFIVYLDRIEENTK</sequence>
<reference evidence="1 2" key="1">
    <citation type="submission" date="2019-08" db="EMBL/GenBank/DDBJ databases">
        <title>Whole genome of Aphis craccivora.</title>
        <authorList>
            <person name="Voronova N.V."/>
            <person name="Shulinski R.S."/>
            <person name="Bandarenka Y.V."/>
            <person name="Zhorov D.G."/>
            <person name="Warner D."/>
        </authorList>
    </citation>
    <scope>NUCLEOTIDE SEQUENCE [LARGE SCALE GENOMIC DNA]</scope>
    <source>
        <strain evidence="1">180601</strain>
        <tissue evidence="1">Whole Body</tissue>
    </source>
</reference>
<name>A0A6G0VTZ0_APHCR</name>
<feature type="non-terminal residue" evidence="1">
    <location>
        <position position="1"/>
    </location>
</feature>
<accession>A0A6G0VTZ0</accession>
<evidence type="ECO:0000313" key="2">
    <source>
        <dbReference type="Proteomes" id="UP000478052"/>
    </source>
</evidence>
<keyword evidence="2" id="KW-1185">Reference proteome</keyword>
<proteinExistence type="predicted"/>